<reference evidence="1" key="2">
    <citation type="journal article" date="2022" name="Microb. Genom.">
        <title>A chromosome-scale genome assembly of the tomato pathogen Cladosporium fulvum reveals a compartmentalized genome architecture and the presence of a dispensable chromosome.</title>
        <authorList>
            <person name="Zaccaron A.Z."/>
            <person name="Chen L.H."/>
            <person name="Samaras A."/>
            <person name="Stergiopoulos I."/>
        </authorList>
    </citation>
    <scope>NUCLEOTIDE SEQUENCE</scope>
    <source>
        <strain evidence="1">Race5_Kim</strain>
    </source>
</reference>
<protein>
    <submittedName>
        <fullName evidence="1">Uncharacterized protein</fullName>
    </submittedName>
</protein>
<keyword evidence="2" id="KW-1185">Reference proteome</keyword>
<organism evidence="1 2">
    <name type="scientific">Passalora fulva</name>
    <name type="common">Tomato leaf mold</name>
    <name type="synonym">Cladosporium fulvum</name>
    <dbReference type="NCBI Taxonomy" id="5499"/>
    <lineage>
        <taxon>Eukaryota</taxon>
        <taxon>Fungi</taxon>
        <taxon>Dikarya</taxon>
        <taxon>Ascomycota</taxon>
        <taxon>Pezizomycotina</taxon>
        <taxon>Dothideomycetes</taxon>
        <taxon>Dothideomycetidae</taxon>
        <taxon>Mycosphaerellales</taxon>
        <taxon>Mycosphaerellaceae</taxon>
        <taxon>Fulvia</taxon>
    </lineage>
</organism>
<evidence type="ECO:0000313" key="2">
    <source>
        <dbReference type="Proteomes" id="UP000756132"/>
    </source>
</evidence>
<name>A0A9Q8LD09_PASFU</name>
<sequence length="227" mass="25062">MLRTSPQNWRSYLTLARTIITHLDTTTFVRQANRTQEQIWVVTGLQRLALVDADSGGVPDITAWCSRQWLVIGHRDADNLAALKGLGEAWLSKAQPALVRIHEDGSPSSRAGSAHSQRSFQSFNSVRDGELSTQQVAEAERRAATTDYVEARGYLQPATDYLERAITAATAQRAVSGELLATSAEAYMSIGNASSPRMNEQYFRRALQLLRAATEVDGYSLATYLQQ</sequence>
<reference evidence="1" key="1">
    <citation type="submission" date="2021-12" db="EMBL/GenBank/DDBJ databases">
        <authorList>
            <person name="Zaccaron A."/>
            <person name="Stergiopoulos I."/>
        </authorList>
    </citation>
    <scope>NUCLEOTIDE SEQUENCE</scope>
    <source>
        <strain evidence="1">Race5_Kim</strain>
    </source>
</reference>
<gene>
    <name evidence="1" type="ORF">CLAFUR5_08151</name>
</gene>
<evidence type="ECO:0000313" key="1">
    <source>
        <dbReference type="EMBL" id="UJO15147.1"/>
    </source>
</evidence>
<dbReference type="AlphaFoldDB" id="A0A9Q8LD09"/>
<dbReference type="EMBL" id="CP090165">
    <property type="protein sequence ID" value="UJO15147.1"/>
    <property type="molecule type" value="Genomic_DNA"/>
</dbReference>
<dbReference type="OrthoDB" id="5366687at2759"/>
<proteinExistence type="predicted"/>
<dbReference type="Proteomes" id="UP000756132">
    <property type="component" value="Chromosome 3"/>
</dbReference>
<accession>A0A9Q8LD09</accession>
<dbReference type="RefSeq" id="XP_047759513.1">
    <property type="nucleotide sequence ID" value="XM_047907299.1"/>
</dbReference>
<dbReference type="GeneID" id="71988029"/>
<dbReference type="KEGG" id="ffu:CLAFUR5_08151"/>